<feature type="transmembrane region" description="Helical" evidence="3">
    <location>
        <begin position="72"/>
        <end position="94"/>
    </location>
</feature>
<dbReference type="GO" id="GO:0016020">
    <property type="term" value="C:membrane"/>
    <property type="evidence" value="ECO:0007669"/>
    <property type="project" value="InterPro"/>
</dbReference>
<protein>
    <submittedName>
        <fullName evidence="5">Integral membrane protein</fullName>
    </submittedName>
</protein>
<feature type="transmembrane region" description="Helical" evidence="3">
    <location>
        <begin position="202"/>
        <end position="224"/>
    </location>
</feature>
<dbReference type="EMBL" id="FUHW01000024">
    <property type="protein sequence ID" value="SJM60802.1"/>
    <property type="molecule type" value="Genomic_DNA"/>
</dbReference>
<gene>
    <name evidence="5" type="ORF">FM101_06485</name>
</gene>
<name>A0A1R4FYK1_9MICC</name>
<dbReference type="Pfam" id="PF00892">
    <property type="entry name" value="EamA"/>
    <property type="match status" value="1"/>
</dbReference>
<feature type="domain" description="EamA" evidence="4">
    <location>
        <begin position="148"/>
        <end position="274"/>
    </location>
</feature>
<evidence type="ECO:0000259" key="4">
    <source>
        <dbReference type="Pfam" id="PF00892"/>
    </source>
</evidence>
<dbReference type="SUPFAM" id="SSF103481">
    <property type="entry name" value="Multidrug resistance efflux transporter EmrE"/>
    <property type="match status" value="1"/>
</dbReference>
<keyword evidence="3" id="KW-0812">Transmembrane</keyword>
<dbReference type="InterPro" id="IPR037185">
    <property type="entry name" value="EmrE-like"/>
</dbReference>
<dbReference type="InterPro" id="IPR000620">
    <property type="entry name" value="EamA_dom"/>
</dbReference>
<evidence type="ECO:0000313" key="6">
    <source>
        <dbReference type="Proteomes" id="UP000195913"/>
    </source>
</evidence>
<evidence type="ECO:0000313" key="5">
    <source>
        <dbReference type="EMBL" id="SJM60802.1"/>
    </source>
</evidence>
<feature type="transmembrane region" description="Helical" evidence="3">
    <location>
        <begin position="262"/>
        <end position="279"/>
    </location>
</feature>
<sequence length="304" mass="30563">MNSSPRLAQSSAGTGSLMALAAMVCVQLGLAVSVGLIDTLGPAGVAWLRLCWAAVILVVVGRPWKVAYSRAALGTSALLGVATGGVTIFFMFAVERIPLGTASALEFLGPLSVAIVQGRGAARWWALVAGAGVLGLTEPWLGATDPVGICFALCAAACWAGYVLFTQKAGDAVSGISALAISMPVAGVVATLAVGPSVLGDLGWPILLGGFGLALLLPVIPFSLEMLALRKLTTAAFGTLMCLEPAIAVLIGLTILHQVPRPAAVIGVVLVIAAGIGATRTGQRRTTPDTSTVAATAGDVGEGR</sequence>
<organism evidence="5 6">
    <name type="scientific">Arthrobacter rhombi</name>
    <dbReference type="NCBI Taxonomy" id="71253"/>
    <lineage>
        <taxon>Bacteria</taxon>
        <taxon>Bacillati</taxon>
        <taxon>Actinomycetota</taxon>
        <taxon>Actinomycetes</taxon>
        <taxon>Micrococcales</taxon>
        <taxon>Micrococcaceae</taxon>
        <taxon>Arthrobacter</taxon>
    </lineage>
</organism>
<feature type="compositionally biased region" description="Polar residues" evidence="2">
    <location>
        <begin position="281"/>
        <end position="294"/>
    </location>
</feature>
<reference evidence="5 6" key="1">
    <citation type="submission" date="2017-02" db="EMBL/GenBank/DDBJ databases">
        <authorList>
            <person name="Peterson S.W."/>
        </authorList>
    </citation>
    <scope>NUCLEOTIDE SEQUENCE [LARGE SCALE GENOMIC DNA]</scope>
    <source>
        <strain evidence="5 6">B Ar 00.02</strain>
    </source>
</reference>
<feature type="transmembrane region" description="Helical" evidence="3">
    <location>
        <begin position="172"/>
        <end position="196"/>
    </location>
</feature>
<feature type="transmembrane region" description="Helical" evidence="3">
    <location>
        <begin position="146"/>
        <end position="165"/>
    </location>
</feature>
<feature type="region of interest" description="Disordered" evidence="2">
    <location>
        <begin position="281"/>
        <end position="304"/>
    </location>
</feature>
<keyword evidence="3" id="KW-1133">Transmembrane helix</keyword>
<keyword evidence="6" id="KW-1185">Reference proteome</keyword>
<proteinExistence type="inferred from homology"/>
<comment type="similarity">
    <text evidence="1">Belongs to the EamA transporter family.</text>
</comment>
<evidence type="ECO:0000256" key="2">
    <source>
        <dbReference type="SAM" id="MobiDB-lite"/>
    </source>
</evidence>
<feature type="transmembrane region" description="Helical" evidence="3">
    <location>
        <begin position="43"/>
        <end position="60"/>
    </location>
</feature>
<accession>A0A1R4FYK1</accession>
<evidence type="ECO:0000256" key="3">
    <source>
        <dbReference type="SAM" id="Phobius"/>
    </source>
</evidence>
<dbReference type="RefSeq" id="WP_179204258.1">
    <property type="nucleotide sequence ID" value="NZ_FUHW01000024.1"/>
</dbReference>
<dbReference type="AlphaFoldDB" id="A0A1R4FYK1"/>
<feature type="transmembrane region" description="Helical" evidence="3">
    <location>
        <begin position="12"/>
        <end position="37"/>
    </location>
</feature>
<evidence type="ECO:0000256" key="1">
    <source>
        <dbReference type="ARBA" id="ARBA00007362"/>
    </source>
</evidence>
<feature type="transmembrane region" description="Helical" evidence="3">
    <location>
        <begin position="236"/>
        <end position="256"/>
    </location>
</feature>
<dbReference type="Proteomes" id="UP000195913">
    <property type="component" value="Unassembled WGS sequence"/>
</dbReference>
<keyword evidence="3" id="KW-0472">Membrane</keyword>